<proteinExistence type="inferred from homology"/>
<gene>
    <name evidence="7" type="primary">aspS</name>
    <name evidence="9" type="ORF">C095_05555</name>
</gene>
<dbReference type="PATRIC" id="fig|1226633.4.peg.1122"/>
<dbReference type="GO" id="GO:0004815">
    <property type="term" value="F:aspartate-tRNA ligase activity"/>
    <property type="evidence" value="ECO:0007669"/>
    <property type="project" value="UniProtKB-UniRule"/>
</dbReference>
<keyword evidence="7" id="KW-0963">Cytoplasm</keyword>
<dbReference type="Pfam" id="PF01336">
    <property type="entry name" value="tRNA_anti-codon"/>
    <property type="match status" value="1"/>
</dbReference>
<feature type="domain" description="Aminoacyl-transfer RNA synthetases class-II family profile" evidence="8">
    <location>
        <begin position="143"/>
        <end position="558"/>
    </location>
</feature>
<accession>A0A017H4K9</accession>
<organism evidence="9 10">
    <name type="scientific">Fusobacterium necrophorum subsp. funduliforme B35</name>
    <dbReference type="NCBI Taxonomy" id="1226633"/>
    <lineage>
        <taxon>Bacteria</taxon>
        <taxon>Fusobacteriati</taxon>
        <taxon>Fusobacteriota</taxon>
        <taxon>Fusobacteriia</taxon>
        <taxon>Fusobacteriales</taxon>
        <taxon>Fusobacteriaceae</taxon>
        <taxon>Fusobacterium</taxon>
    </lineage>
</organism>
<keyword evidence="5 7" id="KW-0648">Protein biosynthesis</keyword>
<dbReference type="CDD" id="cd04317">
    <property type="entry name" value="EcAspRS_like_N"/>
    <property type="match status" value="1"/>
</dbReference>
<dbReference type="PRINTS" id="PR01042">
    <property type="entry name" value="TRNASYNTHASP"/>
</dbReference>
<evidence type="ECO:0000256" key="6">
    <source>
        <dbReference type="ARBA" id="ARBA00023146"/>
    </source>
</evidence>
<reference evidence="9 10" key="1">
    <citation type="submission" date="2013-08" db="EMBL/GenBank/DDBJ databases">
        <title>An opportunistic ruminal bacterium that causes liver abscesses in cattle.</title>
        <authorList>
            <person name="Benahmed F.H."/>
            <person name="Rasmussen M."/>
            <person name="Harbottle H."/>
            <person name="Soppet D."/>
            <person name="Nagaraja T.G."/>
            <person name="Davidson M."/>
        </authorList>
    </citation>
    <scope>NUCLEOTIDE SEQUENCE [LARGE SCALE GENOMIC DNA]</scope>
    <source>
        <strain evidence="9 10">B35</strain>
    </source>
</reference>
<feature type="binding site" evidence="7">
    <location>
        <begin position="539"/>
        <end position="542"/>
    </location>
    <ligand>
        <name>ATP</name>
        <dbReference type="ChEBI" id="CHEBI:30616"/>
    </ligand>
</feature>
<name>A0A017H4K9_9FUSO</name>
<keyword evidence="4 7" id="KW-0067">ATP-binding</keyword>
<dbReference type="RefSeq" id="WP_039121735.1">
    <property type="nucleotide sequence ID" value="NZ_AOJP01000006.1"/>
</dbReference>
<dbReference type="GO" id="GO:0006422">
    <property type="term" value="P:aspartyl-tRNA aminoacylation"/>
    <property type="evidence" value="ECO:0007669"/>
    <property type="project" value="UniProtKB-UniRule"/>
</dbReference>
<dbReference type="EMBL" id="AUZI01000012">
    <property type="protein sequence ID" value="KID49615.1"/>
    <property type="molecule type" value="Genomic_DNA"/>
</dbReference>
<dbReference type="SUPFAM" id="SSF50249">
    <property type="entry name" value="Nucleic acid-binding proteins"/>
    <property type="match status" value="1"/>
</dbReference>
<dbReference type="Gene3D" id="3.30.1360.30">
    <property type="entry name" value="GAD-like domain"/>
    <property type="match status" value="1"/>
</dbReference>
<dbReference type="InterPro" id="IPR004364">
    <property type="entry name" value="Aa-tRNA-synt_II"/>
</dbReference>
<evidence type="ECO:0000313" key="9">
    <source>
        <dbReference type="EMBL" id="KID49615.1"/>
    </source>
</evidence>
<feature type="binding site" evidence="7">
    <location>
        <position position="494"/>
    </location>
    <ligand>
        <name>L-aspartate</name>
        <dbReference type="ChEBI" id="CHEBI:29991"/>
    </ligand>
</feature>
<dbReference type="SUPFAM" id="SSF55261">
    <property type="entry name" value="GAD domain-like"/>
    <property type="match status" value="1"/>
</dbReference>
<dbReference type="Pfam" id="PF02938">
    <property type="entry name" value="GAD"/>
    <property type="match status" value="1"/>
</dbReference>
<dbReference type="Gene3D" id="3.30.930.10">
    <property type="entry name" value="Bira Bifunctional Protein, Domain 2"/>
    <property type="match status" value="1"/>
</dbReference>
<evidence type="ECO:0000256" key="1">
    <source>
        <dbReference type="ARBA" id="ARBA00006303"/>
    </source>
</evidence>
<dbReference type="PANTHER" id="PTHR22594">
    <property type="entry name" value="ASPARTYL/LYSYL-TRNA SYNTHETASE"/>
    <property type="match status" value="1"/>
</dbReference>
<dbReference type="CDD" id="cd00777">
    <property type="entry name" value="AspRS_core"/>
    <property type="match status" value="1"/>
</dbReference>
<feature type="binding site" evidence="7">
    <location>
        <position position="487"/>
    </location>
    <ligand>
        <name>ATP</name>
        <dbReference type="ChEBI" id="CHEBI:30616"/>
    </ligand>
</feature>
<feature type="binding site" evidence="7">
    <location>
        <begin position="222"/>
        <end position="224"/>
    </location>
    <ligand>
        <name>ATP</name>
        <dbReference type="ChEBI" id="CHEBI:30616"/>
    </ligand>
</feature>
<dbReference type="EC" id="6.1.1.12" evidence="7"/>
<dbReference type="AlphaFoldDB" id="A0A017H4K9"/>
<dbReference type="GO" id="GO:0005737">
    <property type="term" value="C:cytoplasm"/>
    <property type="evidence" value="ECO:0007669"/>
    <property type="project" value="UniProtKB-SubCell"/>
</dbReference>
<dbReference type="InterPro" id="IPR047089">
    <property type="entry name" value="Asp-tRNA-ligase_1_N"/>
</dbReference>
<protein>
    <recommendedName>
        <fullName evidence="7">Aspartate--tRNA ligase</fullName>
        <ecNumber evidence="7">6.1.1.12</ecNumber>
    </recommendedName>
    <alternativeName>
        <fullName evidence="7">Aspartyl-tRNA synthetase</fullName>
        <shortName evidence="7">AspRS</shortName>
    </alternativeName>
</protein>
<dbReference type="GO" id="GO:0003676">
    <property type="term" value="F:nucleic acid binding"/>
    <property type="evidence" value="ECO:0007669"/>
    <property type="project" value="InterPro"/>
</dbReference>
<dbReference type="SUPFAM" id="SSF55681">
    <property type="entry name" value="Class II aaRS and biotin synthetases"/>
    <property type="match status" value="1"/>
</dbReference>
<dbReference type="InterPro" id="IPR047090">
    <property type="entry name" value="AspRS_core"/>
</dbReference>
<keyword evidence="6 7" id="KW-0030">Aminoacyl-tRNA synthetase</keyword>
<comment type="similarity">
    <text evidence="1 7">Belongs to the class-II aminoacyl-tRNA synthetase family. Type 1 subfamily.</text>
</comment>
<evidence type="ECO:0000256" key="4">
    <source>
        <dbReference type="ARBA" id="ARBA00022840"/>
    </source>
</evidence>
<dbReference type="InterPro" id="IPR029351">
    <property type="entry name" value="GAD_dom"/>
</dbReference>
<evidence type="ECO:0000259" key="8">
    <source>
        <dbReference type="PROSITE" id="PS50862"/>
    </source>
</evidence>
<dbReference type="InterPro" id="IPR004115">
    <property type="entry name" value="GAD-like_sf"/>
</dbReference>
<dbReference type="Pfam" id="PF00152">
    <property type="entry name" value="tRNA-synt_2"/>
    <property type="match status" value="1"/>
</dbReference>
<evidence type="ECO:0000313" key="10">
    <source>
        <dbReference type="Proteomes" id="UP000031184"/>
    </source>
</evidence>
<comment type="caution">
    <text evidence="7">Lacks conserved residue(s) required for the propagation of feature annotation.</text>
</comment>
<sequence length="594" mass="67839">MTYRSHNLGELRKGNIGQVVTLSGWVDTKRDLGGLTFIDLRDREGKTQIVFDIDYTSRDIIEKAQKLRNEAVIKVVGEVKERASKNLNIPTGEIEVFVKELEILNQCEVLPFQITGIEENLNENIRLKYRYLDIRRPNMIQNLKMRHRMIMAIRNYMDQAGFLDVDTPILTKSTPEGARDFLVPSRINGGTFYALPQSPQIFKQLLMIGGVEKYFQIAKCFRDEDLRADRQPEFTQLDVEMSFVTQDEVMNEIEGLAKYVFKHVTGEEANYTFEKMPYAVAMGEYGSDKPDLRFEVKLKDISDLVAKSSFKAFSSTVENGGIVKAIVAPKAFEKFSRKLLGEYEDYAKQYFGAKGMAYIKIAENGEISSPIAKFFREEEMKAILDRTGAEAGDVILIIADRVKTVHAALGALRLRVGKELGLIDRNAYKFLWVVDFPMFEYDEEEGRYKAEHHPFTSIKEEDMEKFLQGQTDNIRTDTYDLVLNGSEIGGGSIRISNTEVQAKVFERLSLSPEEAKEKFGFFLEAFQYGAPPHGGLAFGIDRWLMVMLKEESIRDVIPFPKTNKGQCLMTEAPGKVEEKQLEELFLHSTFQEEE</sequence>
<dbReference type="InterPro" id="IPR006195">
    <property type="entry name" value="aa-tRNA-synth_II"/>
</dbReference>
<dbReference type="GO" id="GO:0005524">
    <property type="term" value="F:ATP binding"/>
    <property type="evidence" value="ECO:0007669"/>
    <property type="project" value="UniProtKB-UniRule"/>
</dbReference>
<dbReference type="InterPro" id="IPR002312">
    <property type="entry name" value="Asp/Asn-tRNA-synth_IIb"/>
</dbReference>
<keyword evidence="3 7" id="KW-0547">Nucleotide-binding</keyword>
<comment type="subunit">
    <text evidence="7">Homodimer.</text>
</comment>
<evidence type="ECO:0000256" key="2">
    <source>
        <dbReference type="ARBA" id="ARBA00022598"/>
    </source>
</evidence>
<dbReference type="OrthoDB" id="9802326at2"/>
<dbReference type="NCBIfam" id="TIGR00459">
    <property type="entry name" value="aspS_bact"/>
    <property type="match status" value="1"/>
</dbReference>
<evidence type="ECO:0000256" key="7">
    <source>
        <dbReference type="HAMAP-Rule" id="MF_00044"/>
    </source>
</evidence>
<feature type="binding site" evidence="7">
    <location>
        <position position="231"/>
    </location>
    <ligand>
        <name>ATP</name>
        <dbReference type="ChEBI" id="CHEBI:30616"/>
    </ligand>
</feature>
<dbReference type="PANTHER" id="PTHR22594:SF5">
    <property type="entry name" value="ASPARTATE--TRNA LIGASE, MITOCHONDRIAL"/>
    <property type="match status" value="1"/>
</dbReference>
<dbReference type="InterPro" id="IPR045864">
    <property type="entry name" value="aa-tRNA-synth_II/BPL/LPL"/>
</dbReference>
<dbReference type="InterPro" id="IPR004524">
    <property type="entry name" value="Asp-tRNA-ligase_1"/>
</dbReference>
<comment type="caution">
    <text evidence="9">The sequence shown here is derived from an EMBL/GenBank/DDBJ whole genome shotgun (WGS) entry which is preliminary data.</text>
</comment>
<comment type="function">
    <text evidence="7">Catalyzes the attachment of L-aspartate to tRNA(Asp) in a two-step reaction: L-aspartate is first activated by ATP to form Asp-AMP and then transferred to the acceptor end of tRNA(Asp).</text>
</comment>
<keyword evidence="2 7" id="KW-0436">Ligase</keyword>
<dbReference type="PROSITE" id="PS50862">
    <property type="entry name" value="AA_TRNA_LIGASE_II"/>
    <property type="match status" value="1"/>
</dbReference>
<comment type="subcellular location">
    <subcellularLocation>
        <location evidence="7">Cytoplasm</location>
    </subcellularLocation>
</comment>
<feature type="region of interest" description="Aspartate" evidence="7">
    <location>
        <begin position="200"/>
        <end position="203"/>
    </location>
</feature>
<dbReference type="InterPro" id="IPR004365">
    <property type="entry name" value="NA-bd_OB_tRNA"/>
</dbReference>
<feature type="binding site" evidence="7">
    <location>
        <position position="176"/>
    </location>
    <ligand>
        <name>L-aspartate</name>
        <dbReference type="ChEBI" id="CHEBI:29991"/>
    </ligand>
</feature>
<feature type="binding site" evidence="7">
    <location>
        <position position="452"/>
    </location>
    <ligand>
        <name>L-aspartate</name>
        <dbReference type="ChEBI" id="CHEBI:29991"/>
    </ligand>
</feature>
<evidence type="ECO:0000256" key="5">
    <source>
        <dbReference type="ARBA" id="ARBA00022917"/>
    </source>
</evidence>
<dbReference type="InterPro" id="IPR012340">
    <property type="entry name" value="NA-bd_OB-fold"/>
</dbReference>
<dbReference type="Gene3D" id="2.40.50.140">
    <property type="entry name" value="Nucleic acid-binding proteins"/>
    <property type="match status" value="1"/>
</dbReference>
<dbReference type="HAMAP" id="MF_00044">
    <property type="entry name" value="Asp_tRNA_synth_type1"/>
    <property type="match status" value="1"/>
</dbReference>
<dbReference type="Proteomes" id="UP000031184">
    <property type="component" value="Unassembled WGS sequence"/>
</dbReference>
<evidence type="ECO:0000256" key="3">
    <source>
        <dbReference type="ARBA" id="ARBA00022741"/>
    </source>
</evidence>
<feature type="binding site" evidence="7">
    <location>
        <position position="222"/>
    </location>
    <ligand>
        <name>L-aspartate</name>
        <dbReference type="ChEBI" id="CHEBI:29991"/>
    </ligand>
</feature>
<comment type="catalytic activity">
    <reaction evidence="7">
        <text>tRNA(Asp) + L-aspartate + ATP = L-aspartyl-tRNA(Asp) + AMP + diphosphate</text>
        <dbReference type="Rhea" id="RHEA:19649"/>
        <dbReference type="Rhea" id="RHEA-COMP:9660"/>
        <dbReference type="Rhea" id="RHEA-COMP:9678"/>
        <dbReference type="ChEBI" id="CHEBI:29991"/>
        <dbReference type="ChEBI" id="CHEBI:30616"/>
        <dbReference type="ChEBI" id="CHEBI:33019"/>
        <dbReference type="ChEBI" id="CHEBI:78442"/>
        <dbReference type="ChEBI" id="CHEBI:78516"/>
        <dbReference type="ChEBI" id="CHEBI:456215"/>
        <dbReference type="EC" id="6.1.1.12"/>
    </reaction>
</comment>
<dbReference type="NCBIfam" id="NF001750">
    <property type="entry name" value="PRK00476.1"/>
    <property type="match status" value="1"/>
</dbReference>